<evidence type="ECO:0000256" key="1">
    <source>
        <dbReference type="SAM" id="MobiDB-lite"/>
    </source>
</evidence>
<sequence length="515" mass="57301">MSLKKRKPGVAFSWHKSFAILAPWRKGKGDMALENEVVLTKMKLFNNFQEKLSNAEDSVSTMSMSVSEQDVSAPLHAAEVISVHSAPPNMEESKSNKDYLSAIFSDSKLPSLYKFESEDSGVEMPSGANSPSTPTGSEHSFIVHSRESSCDSGTLNPPIPSSSPILLLEQSLENEQTSSTFTQEDLTELTALECRSEDQTDNVLMEATGDSERSGDRTSGDVSELHEDALVCADTVKETAESEAEEDTGSQSHSIEAYDGNAGAESQHRPLRKSTTSDSLDEYMEECCRLSEVNQAQSNPLGSGLGYLEHICQLIEKIGQLQEHNLKLQKQICSLQKDSKMMKTKEDFFVQHCHCGAAGLAFQELKRYSRSDYHSLAASNGTLSDLSTIPEGTRIPHRSGGRDGEGSCQSVVPMWRRGLNRRSYTEGETRYLSGSAEVLPASHRRVESYTWGRVKDLMKKTRFRNQSRLGLSSGSLKRSCPQLYRPELGQMEFSRRDRNSMIVLGHQKLDYHWFH</sequence>
<comment type="caution">
    <text evidence="3">The sequence shown here is derived from an EMBL/GenBank/DDBJ whole genome shotgun (WGS) entry which is preliminary data.</text>
</comment>
<dbReference type="Proteomes" id="UP000752171">
    <property type="component" value="Unassembled WGS sequence"/>
</dbReference>
<organism evidence="3 4">
    <name type="scientific">Astyanax mexicanus</name>
    <name type="common">Blind cave fish</name>
    <name type="synonym">Astyanax fasciatus mexicanus</name>
    <dbReference type="NCBI Taxonomy" id="7994"/>
    <lineage>
        <taxon>Eukaryota</taxon>
        <taxon>Metazoa</taxon>
        <taxon>Chordata</taxon>
        <taxon>Craniata</taxon>
        <taxon>Vertebrata</taxon>
        <taxon>Euteleostomi</taxon>
        <taxon>Actinopterygii</taxon>
        <taxon>Neopterygii</taxon>
        <taxon>Teleostei</taxon>
        <taxon>Ostariophysi</taxon>
        <taxon>Characiformes</taxon>
        <taxon>Characoidei</taxon>
        <taxon>Acestrorhamphidae</taxon>
        <taxon>Acestrorhamphinae</taxon>
        <taxon>Astyanax</taxon>
    </lineage>
</organism>
<evidence type="ECO:0000313" key="3">
    <source>
        <dbReference type="EMBL" id="KAG9275291.1"/>
    </source>
</evidence>
<name>A0A8T2M2S9_ASTMX</name>
<dbReference type="Pfam" id="PF15552">
    <property type="entry name" value="DUF4657"/>
    <property type="match status" value="1"/>
</dbReference>
<feature type="region of interest" description="Disordered" evidence="1">
    <location>
        <begin position="238"/>
        <end position="278"/>
    </location>
</feature>
<dbReference type="AlphaFoldDB" id="A0A8T2M2S9"/>
<dbReference type="EMBL" id="JAICCE010000007">
    <property type="protein sequence ID" value="KAG9275291.1"/>
    <property type="molecule type" value="Genomic_DNA"/>
</dbReference>
<gene>
    <name evidence="3" type="ORF">AMEX_G9790</name>
</gene>
<feature type="compositionally biased region" description="Polar residues" evidence="1">
    <location>
        <begin position="127"/>
        <end position="138"/>
    </location>
</feature>
<feature type="region of interest" description="Disordered" evidence="1">
    <location>
        <begin position="387"/>
        <end position="407"/>
    </location>
</feature>
<proteinExistence type="predicted"/>
<feature type="region of interest" description="Disordered" evidence="1">
    <location>
        <begin position="116"/>
        <end position="158"/>
    </location>
</feature>
<protein>
    <recommendedName>
        <fullName evidence="2">DUF4657 domain-containing protein</fullName>
    </recommendedName>
</protein>
<reference evidence="3 4" key="1">
    <citation type="submission" date="2021-07" db="EMBL/GenBank/DDBJ databases">
        <authorList>
            <person name="Imarazene B."/>
            <person name="Zahm M."/>
            <person name="Klopp C."/>
            <person name="Cabau C."/>
            <person name="Beille S."/>
            <person name="Jouanno E."/>
            <person name="Castinel A."/>
            <person name="Lluch J."/>
            <person name="Gil L."/>
            <person name="Kuchtly C."/>
            <person name="Lopez Roques C."/>
            <person name="Donnadieu C."/>
            <person name="Parrinello H."/>
            <person name="Journot L."/>
            <person name="Du K."/>
            <person name="Schartl M."/>
            <person name="Retaux S."/>
            <person name="Guiguen Y."/>
        </authorList>
    </citation>
    <scope>NUCLEOTIDE SEQUENCE [LARGE SCALE GENOMIC DNA]</scope>
    <source>
        <strain evidence="3">Pach_M1</strain>
        <tissue evidence="3">Testis</tissue>
    </source>
</reference>
<accession>A0A8T2M2S9</accession>
<feature type="domain" description="DUF4657" evidence="2">
    <location>
        <begin position="294"/>
        <end position="337"/>
    </location>
</feature>
<evidence type="ECO:0000313" key="4">
    <source>
        <dbReference type="Proteomes" id="UP000752171"/>
    </source>
</evidence>
<feature type="region of interest" description="Disordered" evidence="1">
    <location>
        <begin position="191"/>
        <end position="223"/>
    </location>
</feature>
<dbReference type="InterPro" id="IPR027958">
    <property type="entry name" value="DUF4657"/>
</dbReference>
<evidence type="ECO:0000259" key="2">
    <source>
        <dbReference type="Pfam" id="PF15552"/>
    </source>
</evidence>
<feature type="compositionally biased region" description="Basic and acidic residues" evidence="1">
    <location>
        <begin position="210"/>
        <end position="223"/>
    </location>
</feature>